<dbReference type="InterPro" id="IPR013762">
    <property type="entry name" value="Integrase-like_cat_sf"/>
</dbReference>
<dbReference type="AlphaFoldDB" id="L9YEN7"/>
<evidence type="ECO:0000313" key="7">
    <source>
        <dbReference type="EMBL" id="ELY72560.1"/>
    </source>
</evidence>
<gene>
    <name evidence="7" type="ORF">C490_03188</name>
    <name evidence="8" type="ORF">CYV19_12915</name>
</gene>
<dbReference type="EMBL" id="AOIC01000025">
    <property type="protein sequence ID" value="ELY72560.1"/>
    <property type="molecule type" value="Genomic_DNA"/>
</dbReference>
<dbReference type="GO" id="GO:0015074">
    <property type="term" value="P:DNA integration"/>
    <property type="evidence" value="ECO:0007669"/>
    <property type="project" value="UniProtKB-KW"/>
</dbReference>
<keyword evidence="3" id="KW-0233">DNA recombination</keyword>
<evidence type="ECO:0000259" key="5">
    <source>
        <dbReference type="PROSITE" id="PS51898"/>
    </source>
</evidence>
<evidence type="ECO:0000256" key="3">
    <source>
        <dbReference type="ARBA" id="ARBA00023172"/>
    </source>
</evidence>
<keyword evidence="2 4" id="KW-0238">DNA-binding</keyword>
<evidence type="ECO:0000313" key="8">
    <source>
        <dbReference type="EMBL" id="PLK19804.1"/>
    </source>
</evidence>
<evidence type="ECO:0000313" key="9">
    <source>
        <dbReference type="Proteomes" id="UP000011613"/>
    </source>
</evidence>
<dbReference type="Proteomes" id="UP000234484">
    <property type="component" value="Unassembled WGS sequence"/>
</dbReference>
<dbReference type="GO" id="GO:0006310">
    <property type="term" value="P:DNA recombination"/>
    <property type="evidence" value="ECO:0007669"/>
    <property type="project" value="UniProtKB-KW"/>
</dbReference>
<dbReference type="Pfam" id="PF00589">
    <property type="entry name" value="Phage_integrase"/>
    <property type="match status" value="1"/>
</dbReference>
<feature type="domain" description="Core-binding (CB)" evidence="6">
    <location>
        <begin position="33"/>
        <end position="122"/>
    </location>
</feature>
<sequence length="359" mass="42654">MSQIQELEDDEWFEEWLETFGDDGHYDDLMFGAELKKASKRVLRHNKTNKAQNTFRNRKVVLRQFLEFCDYYGVDPLNLEETSADDDLVVEDWKNIMLDQDYAPRSVRNKLYALSSIYQRWESRGYVDSNPVEDVDDIDDLERTRLEEHSTKEYLSVDEYEQILDACDILRDRILIQLLWECGLRAQEAIEVTKHDIDRENRSITIENVKDGKYKSKDERTVYYSWSFERLLVRWFDDGERLKYLGTEEDKDKDEKHLLVTKQAPQMAIGRVNEIVNERAEAAGIQETIYTDKSGRERNQIHSHIFRKSYGVHRTKKGMPIAYLTELLGHSDIETTKEHYLKFRDDDIEEAEREYSSMI</sequence>
<dbReference type="Gene3D" id="1.10.443.10">
    <property type="entry name" value="Intergrase catalytic core"/>
    <property type="match status" value="1"/>
</dbReference>
<dbReference type="InterPro" id="IPR002104">
    <property type="entry name" value="Integrase_catalytic"/>
</dbReference>
<accession>L9YEN7</accession>
<dbReference type="GeneID" id="14209608"/>
<dbReference type="CDD" id="cd00397">
    <property type="entry name" value="DNA_BRE_C"/>
    <property type="match status" value="1"/>
</dbReference>
<dbReference type="RefSeq" id="WP_005576606.1">
    <property type="nucleotide sequence ID" value="NC_019792.1"/>
</dbReference>
<evidence type="ECO:0000256" key="1">
    <source>
        <dbReference type="ARBA" id="ARBA00022908"/>
    </source>
</evidence>
<feature type="domain" description="Tyr recombinase" evidence="5">
    <location>
        <begin position="150"/>
        <end position="353"/>
    </location>
</feature>
<dbReference type="PROSITE" id="PS51898">
    <property type="entry name" value="TYR_RECOMBINASE"/>
    <property type="match status" value="1"/>
</dbReference>
<dbReference type="InterPro" id="IPR011010">
    <property type="entry name" value="DNA_brk_join_enz"/>
</dbReference>
<keyword evidence="1" id="KW-0229">DNA integration</keyword>
<protein>
    <submittedName>
        <fullName evidence="7">Site-specific recombinase xerd</fullName>
    </submittedName>
</protein>
<dbReference type="Gene3D" id="1.10.150.130">
    <property type="match status" value="1"/>
</dbReference>
<comment type="caution">
    <text evidence="7">The sequence shown here is derived from an EMBL/GenBank/DDBJ whole genome shotgun (WGS) entry which is preliminary data.</text>
</comment>
<evidence type="ECO:0000313" key="10">
    <source>
        <dbReference type="Proteomes" id="UP000234484"/>
    </source>
</evidence>
<organism evidence="7 9">
    <name type="scientific">Natronobacterium gregoryi (strain ATCC 43098 / DSM 3393 / CCM 3738 / CIP 104747 / IAM 13177 / JCM 8860 / NBRC 102187 / NCIMB 2189 / SP2)</name>
    <dbReference type="NCBI Taxonomy" id="797304"/>
    <lineage>
        <taxon>Archaea</taxon>
        <taxon>Methanobacteriati</taxon>
        <taxon>Methanobacteriota</taxon>
        <taxon>Stenosarchaea group</taxon>
        <taxon>Halobacteria</taxon>
        <taxon>Halobacteriales</taxon>
        <taxon>Natrialbaceae</taxon>
        <taxon>Natronobacterium</taxon>
    </lineage>
</organism>
<dbReference type="GO" id="GO:0003677">
    <property type="term" value="F:DNA binding"/>
    <property type="evidence" value="ECO:0007669"/>
    <property type="project" value="UniProtKB-UniRule"/>
</dbReference>
<dbReference type="InterPro" id="IPR044068">
    <property type="entry name" value="CB"/>
</dbReference>
<dbReference type="PANTHER" id="PTHR30349">
    <property type="entry name" value="PHAGE INTEGRASE-RELATED"/>
    <property type="match status" value="1"/>
</dbReference>
<dbReference type="EMBL" id="PKKI01000039">
    <property type="protein sequence ID" value="PLK19804.1"/>
    <property type="molecule type" value="Genomic_DNA"/>
</dbReference>
<evidence type="ECO:0000256" key="2">
    <source>
        <dbReference type="ARBA" id="ARBA00023125"/>
    </source>
</evidence>
<dbReference type="InterPro" id="IPR010998">
    <property type="entry name" value="Integrase_recombinase_N"/>
</dbReference>
<proteinExistence type="predicted"/>
<dbReference type="InterPro" id="IPR050090">
    <property type="entry name" value="Tyrosine_recombinase_XerCD"/>
</dbReference>
<evidence type="ECO:0000256" key="4">
    <source>
        <dbReference type="PROSITE-ProRule" id="PRU01248"/>
    </source>
</evidence>
<dbReference type="SUPFAM" id="SSF56349">
    <property type="entry name" value="DNA breaking-rejoining enzymes"/>
    <property type="match status" value="1"/>
</dbReference>
<evidence type="ECO:0000259" key="6">
    <source>
        <dbReference type="PROSITE" id="PS51900"/>
    </source>
</evidence>
<reference evidence="7 9" key="1">
    <citation type="journal article" date="2014" name="PLoS Genet.">
        <title>Phylogenetically driven sequencing of extremely halophilic archaea reveals strategies for static and dynamic osmo-response.</title>
        <authorList>
            <person name="Becker E.A."/>
            <person name="Seitzer P.M."/>
            <person name="Tritt A."/>
            <person name="Larsen D."/>
            <person name="Krusor M."/>
            <person name="Yao A.I."/>
            <person name="Wu D."/>
            <person name="Madern D."/>
            <person name="Eisen J.A."/>
            <person name="Darling A.E."/>
            <person name="Facciotti M.T."/>
        </authorList>
    </citation>
    <scope>NUCLEOTIDE SEQUENCE [LARGE SCALE GENOMIC DNA]</scope>
    <source>
        <strain evidence="7 9">SP2</strain>
    </source>
</reference>
<name>L9YEN7_NATGS</name>
<dbReference type="Proteomes" id="UP000011613">
    <property type="component" value="Unassembled WGS sequence"/>
</dbReference>
<reference evidence="8 10" key="2">
    <citation type="submission" date="2017-12" db="EMBL/GenBank/DDBJ databases">
        <title>The characterization of oligonucleotides binding to NgAgo.</title>
        <authorList>
            <person name="Jiang L."/>
            <person name="He B."/>
            <person name="Kang J."/>
            <person name="Yu M."/>
            <person name="Li N."/>
            <person name="Fang Y."/>
            <person name="Tang Z."/>
            <person name="Wu P."/>
            <person name="Yao P."/>
            <person name="Huang J."/>
        </authorList>
    </citation>
    <scope>NUCLEOTIDE SEQUENCE [LARGE SCALE GENOMIC DNA]</scope>
    <source>
        <strain evidence="8 10">SP2</strain>
        <tissue evidence="8">Freeze-dried powder thallus</tissue>
    </source>
</reference>
<dbReference type="PROSITE" id="PS51900">
    <property type="entry name" value="CB"/>
    <property type="match status" value="1"/>
</dbReference>
<dbReference type="PANTHER" id="PTHR30349:SF41">
    <property type="entry name" value="INTEGRASE_RECOMBINASE PROTEIN MJ0367-RELATED"/>
    <property type="match status" value="1"/>
</dbReference>